<sequence>MENSELSSQYIKKLSQLALIIIDDEDSKKYASQFKEIFKILNMLQKIDTKDVIPMSSPNKSSIIIDNILDNTSNIEIDHSLIDKISKKSILANAPKEHNGYFVVPKIIE</sequence>
<proteinExistence type="predicted"/>
<evidence type="ECO:0000313" key="3">
    <source>
        <dbReference type="Proteomes" id="UP001289135"/>
    </source>
</evidence>
<dbReference type="SUPFAM" id="SSF141000">
    <property type="entry name" value="Glu-tRNAGln amidotransferase C subunit"/>
    <property type="match status" value="1"/>
</dbReference>
<dbReference type="NCBIfam" id="TIGR00135">
    <property type="entry name" value="gatC"/>
    <property type="match status" value="1"/>
</dbReference>
<protein>
    <recommendedName>
        <fullName evidence="1">Glutamyl-tRNA(Gln) amidotransferase subunit C</fullName>
    </recommendedName>
</protein>
<dbReference type="InterPro" id="IPR036113">
    <property type="entry name" value="Asp/Glu-ADT_sf_sub_c"/>
</dbReference>
<dbReference type="EMBL" id="JARGYU010000002">
    <property type="protein sequence ID" value="MDZ5761313.1"/>
    <property type="molecule type" value="Genomic_DNA"/>
</dbReference>
<evidence type="ECO:0000256" key="1">
    <source>
        <dbReference type="ARBA" id="ARBA00014426"/>
    </source>
</evidence>
<dbReference type="GO" id="GO:0006450">
    <property type="term" value="P:regulation of translational fidelity"/>
    <property type="evidence" value="ECO:0007669"/>
    <property type="project" value="InterPro"/>
</dbReference>
<dbReference type="Proteomes" id="UP001289135">
    <property type="component" value="Unassembled WGS sequence"/>
</dbReference>
<reference evidence="2" key="1">
    <citation type="submission" date="2023-02" db="EMBL/GenBank/DDBJ databases">
        <title>Host association and intracellularity evolved multiple times independently in the Rickettsiales.</title>
        <authorList>
            <person name="Castelli M."/>
            <person name="Nardi T."/>
            <person name="Gammuto L."/>
            <person name="Bellinzona G."/>
            <person name="Sabaneyeva E."/>
            <person name="Potekhin A."/>
            <person name="Serra V."/>
            <person name="Petroni G."/>
            <person name="Sassera D."/>
        </authorList>
    </citation>
    <scope>NUCLEOTIDE SEQUENCE</scope>
    <source>
        <strain evidence="2">USBL-36I1</strain>
    </source>
</reference>
<dbReference type="PANTHER" id="PTHR15004">
    <property type="entry name" value="GLUTAMYL-TRNA(GLN) AMIDOTRANSFERASE SUBUNIT C, MITOCHONDRIAL"/>
    <property type="match status" value="1"/>
</dbReference>
<comment type="caution">
    <text evidence="2">The sequence shown here is derived from an EMBL/GenBank/DDBJ whole genome shotgun (WGS) entry which is preliminary data.</text>
</comment>
<dbReference type="Gene3D" id="1.10.20.60">
    <property type="entry name" value="Glu-tRNAGln amidotransferase C subunit, N-terminal domain"/>
    <property type="match status" value="1"/>
</dbReference>
<evidence type="ECO:0000313" key="2">
    <source>
        <dbReference type="EMBL" id="MDZ5761313.1"/>
    </source>
</evidence>
<organism evidence="2 3">
    <name type="scientific">Lyticum sinuosum</name>
    <dbReference type="NCBI Taxonomy" id="1332059"/>
    <lineage>
        <taxon>Bacteria</taxon>
        <taxon>Pseudomonadati</taxon>
        <taxon>Pseudomonadota</taxon>
        <taxon>Alphaproteobacteria</taxon>
        <taxon>Rickettsiales</taxon>
        <taxon>Lyticum</taxon>
    </lineage>
</organism>
<dbReference type="InterPro" id="IPR003837">
    <property type="entry name" value="GatC"/>
</dbReference>
<dbReference type="RefSeq" id="WP_322498742.1">
    <property type="nucleotide sequence ID" value="NZ_JARGYU010000002.1"/>
</dbReference>
<dbReference type="PANTHER" id="PTHR15004:SF0">
    <property type="entry name" value="GLUTAMYL-TRNA(GLN) AMIDOTRANSFERASE SUBUNIT C, MITOCHONDRIAL"/>
    <property type="match status" value="1"/>
</dbReference>
<name>A0AAE5AHM0_9RICK</name>
<dbReference type="AlphaFoldDB" id="A0AAE5AHM0"/>
<accession>A0AAE5AHM0</accession>
<dbReference type="Pfam" id="PF02686">
    <property type="entry name" value="GatC"/>
    <property type="match status" value="1"/>
</dbReference>
<keyword evidence="3" id="KW-1185">Reference proteome</keyword>
<gene>
    <name evidence="2" type="ORF">Lyticum_00484</name>
</gene>
<dbReference type="GO" id="GO:0070681">
    <property type="term" value="P:glutaminyl-tRNAGln biosynthesis via transamidation"/>
    <property type="evidence" value="ECO:0007669"/>
    <property type="project" value="TreeGrafter"/>
</dbReference>